<name>A0A420XK60_9ACTN</name>
<dbReference type="Pfam" id="PF00480">
    <property type="entry name" value="ROK"/>
    <property type="match status" value="1"/>
</dbReference>
<comment type="caution">
    <text evidence="3">The sequence shown here is derived from an EMBL/GenBank/DDBJ whole genome shotgun (WGS) entry which is preliminary data.</text>
</comment>
<dbReference type="SUPFAM" id="SSF46785">
    <property type="entry name" value="Winged helix' DNA-binding domain"/>
    <property type="match status" value="1"/>
</dbReference>
<comment type="similarity">
    <text evidence="1">Belongs to the ROK (NagC/XylR) family.</text>
</comment>
<dbReference type="Gene3D" id="1.10.10.10">
    <property type="entry name" value="Winged helix-like DNA-binding domain superfamily/Winged helix DNA-binding domain"/>
    <property type="match status" value="1"/>
</dbReference>
<evidence type="ECO:0000313" key="4">
    <source>
        <dbReference type="Proteomes" id="UP000281955"/>
    </source>
</evidence>
<dbReference type="InParanoid" id="A0A420XK60"/>
<sequence length="443" mass="45719">MSTPAARACRSPPCLCNGSASGTVAPVPAPRDETRDELRDELRPPSSSPARQAHLREANLVLALDRIARAASPISRAGISAETGLTRATSSSLVDILIAAGLVRETRRSARGGVGRPATGLELDPQGPAGLGLELNVDYAAVCIVDFSGAVRHLEVVEGDFRDTGPAEVFRRLADLAQDARDATGLGLHAATLAIPGLVRAPYGPLQLAPNLGWSDLDVLALAHEQPLLSTLELTVDNDGNLAALAEMSESGHVDALLISGEIGVGGGIVLDGRLFRGRHGWSGELGHVAVVPDGPQCKCGARGCLEQFAGHDAIRRAAGVPMSPGTSLGGTPTASHLLALAEEGDGATLAALERAGWALGVAVSGALNLLDIDLVKLAGIYRDLAPWIAPALEREIAERVLAAPWSRPTVVPARVGAEAAVLGAARSVVDRVRSNPARWVAG</sequence>
<keyword evidence="4" id="KW-1185">Reference proteome</keyword>
<protein>
    <submittedName>
        <fullName evidence="3">Putative NBD/HSP70 family sugar kinase</fullName>
    </submittedName>
</protein>
<feature type="compositionally biased region" description="Basic and acidic residues" evidence="2">
    <location>
        <begin position="30"/>
        <end position="43"/>
    </location>
</feature>
<dbReference type="Gene3D" id="3.30.420.40">
    <property type="match status" value="2"/>
</dbReference>
<dbReference type="InterPro" id="IPR036388">
    <property type="entry name" value="WH-like_DNA-bd_sf"/>
</dbReference>
<dbReference type="PANTHER" id="PTHR18964:SF149">
    <property type="entry name" value="BIFUNCTIONAL UDP-N-ACETYLGLUCOSAMINE 2-EPIMERASE_N-ACETYLMANNOSAMINE KINASE"/>
    <property type="match status" value="1"/>
</dbReference>
<evidence type="ECO:0000256" key="1">
    <source>
        <dbReference type="ARBA" id="ARBA00006479"/>
    </source>
</evidence>
<proteinExistence type="inferred from homology"/>
<reference evidence="3 4" key="1">
    <citation type="submission" date="2018-10" db="EMBL/GenBank/DDBJ databases">
        <title>Genomic Encyclopedia of Archaeal and Bacterial Type Strains, Phase II (KMG-II): from individual species to whole genera.</title>
        <authorList>
            <person name="Goeker M."/>
        </authorList>
    </citation>
    <scope>NUCLEOTIDE SEQUENCE [LARGE SCALE GENOMIC DNA]</scope>
    <source>
        <strain evidence="3 4">RP-AC37</strain>
    </source>
</reference>
<dbReference type="GO" id="GO:0016301">
    <property type="term" value="F:kinase activity"/>
    <property type="evidence" value="ECO:0007669"/>
    <property type="project" value="UniProtKB-KW"/>
</dbReference>
<dbReference type="EMBL" id="RBWV01000016">
    <property type="protein sequence ID" value="RKS68469.1"/>
    <property type="molecule type" value="Genomic_DNA"/>
</dbReference>
<dbReference type="AlphaFoldDB" id="A0A420XK60"/>
<dbReference type="InterPro" id="IPR000600">
    <property type="entry name" value="ROK"/>
</dbReference>
<dbReference type="Proteomes" id="UP000281955">
    <property type="component" value="Unassembled WGS sequence"/>
</dbReference>
<evidence type="ECO:0000256" key="2">
    <source>
        <dbReference type="SAM" id="MobiDB-lite"/>
    </source>
</evidence>
<organism evidence="3 4">
    <name type="scientific">Motilibacter peucedani</name>
    <dbReference type="NCBI Taxonomy" id="598650"/>
    <lineage>
        <taxon>Bacteria</taxon>
        <taxon>Bacillati</taxon>
        <taxon>Actinomycetota</taxon>
        <taxon>Actinomycetes</taxon>
        <taxon>Motilibacterales</taxon>
        <taxon>Motilibacteraceae</taxon>
        <taxon>Motilibacter</taxon>
    </lineage>
</organism>
<feature type="region of interest" description="Disordered" evidence="2">
    <location>
        <begin position="1"/>
        <end position="53"/>
    </location>
</feature>
<evidence type="ECO:0000313" key="3">
    <source>
        <dbReference type="EMBL" id="RKS68469.1"/>
    </source>
</evidence>
<dbReference type="InterPro" id="IPR036390">
    <property type="entry name" value="WH_DNA-bd_sf"/>
</dbReference>
<keyword evidence="3" id="KW-0418">Kinase</keyword>
<dbReference type="PANTHER" id="PTHR18964">
    <property type="entry name" value="ROK (REPRESSOR, ORF, KINASE) FAMILY"/>
    <property type="match status" value="1"/>
</dbReference>
<gene>
    <name evidence="3" type="ORF">CLV35_3596</name>
</gene>
<dbReference type="InterPro" id="IPR043129">
    <property type="entry name" value="ATPase_NBD"/>
</dbReference>
<accession>A0A420XK60</accession>
<dbReference type="SUPFAM" id="SSF53067">
    <property type="entry name" value="Actin-like ATPase domain"/>
    <property type="match status" value="2"/>
</dbReference>
<keyword evidence="3" id="KW-0808">Transferase</keyword>